<dbReference type="GO" id="GO:0031408">
    <property type="term" value="P:oxylipin biosynthetic process"/>
    <property type="evidence" value="ECO:0007669"/>
    <property type="project" value="UniProtKB-KW"/>
</dbReference>
<evidence type="ECO:0000256" key="10">
    <source>
        <dbReference type="PROSITE-ProRule" id="PRU00152"/>
    </source>
</evidence>
<dbReference type="InterPro" id="IPR001024">
    <property type="entry name" value="PLAT/LH2_dom"/>
</dbReference>
<dbReference type="SUPFAM" id="SSF48484">
    <property type="entry name" value="Lipoxigenase"/>
    <property type="match status" value="1"/>
</dbReference>
<dbReference type="GO" id="GO:0034440">
    <property type="term" value="P:lipid oxidation"/>
    <property type="evidence" value="ECO:0007669"/>
    <property type="project" value="InterPro"/>
</dbReference>
<dbReference type="Gene3D" id="2.60.60.20">
    <property type="entry name" value="PLAT/LH2 domain"/>
    <property type="match status" value="1"/>
</dbReference>
<dbReference type="Proteomes" id="UP000233551">
    <property type="component" value="Unassembled WGS sequence"/>
</dbReference>
<evidence type="ECO:0000256" key="2">
    <source>
        <dbReference type="ARBA" id="ARBA00022516"/>
    </source>
</evidence>
<dbReference type="GO" id="GO:0046872">
    <property type="term" value="F:metal ion binding"/>
    <property type="evidence" value="ECO:0007669"/>
    <property type="project" value="UniProtKB-KW"/>
</dbReference>
<evidence type="ECO:0000256" key="4">
    <source>
        <dbReference type="ARBA" id="ARBA00022767"/>
    </source>
</evidence>
<protein>
    <recommendedName>
        <fullName evidence="16">Lipoxygenase domain-containing protein</fullName>
    </recommendedName>
</protein>
<feature type="domain" description="Lipoxygenase" evidence="13">
    <location>
        <begin position="163"/>
        <end position="291"/>
    </location>
</feature>
<comment type="similarity">
    <text evidence="1">Belongs to the lipoxygenase family.</text>
</comment>
<dbReference type="PROSITE" id="PS50095">
    <property type="entry name" value="PLAT"/>
    <property type="match status" value="1"/>
</dbReference>
<keyword evidence="8" id="KW-0443">Lipid metabolism</keyword>
<keyword evidence="4" id="KW-0925">Oxylipin biosynthesis</keyword>
<dbReference type="PROSITE" id="PS51393">
    <property type="entry name" value="LIPOXYGENASE_3"/>
    <property type="match status" value="1"/>
</dbReference>
<dbReference type="PANTHER" id="PTHR11771">
    <property type="entry name" value="LIPOXYGENASE"/>
    <property type="match status" value="1"/>
</dbReference>
<dbReference type="EMBL" id="PGOL01001078">
    <property type="protein sequence ID" value="PKI61088.1"/>
    <property type="molecule type" value="Genomic_DNA"/>
</dbReference>
<dbReference type="Pfam" id="PF00305">
    <property type="entry name" value="Lipoxygenase"/>
    <property type="match status" value="1"/>
</dbReference>
<dbReference type="SUPFAM" id="SSF49723">
    <property type="entry name" value="Lipase/lipooxygenase domain (PLAT/LH2 domain)"/>
    <property type="match status" value="1"/>
</dbReference>
<dbReference type="InterPro" id="IPR001246">
    <property type="entry name" value="LipOase_plant"/>
</dbReference>
<dbReference type="PRINTS" id="PR00468">
    <property type="entry name" value="PLTLPOXGNASE"/>
</dbReference>
<organism evidence="14 15">
    <name type="scientific">Punica granatum</name>
    <name type="common">Pomegranate</name>
    <dbReference type="NCBI Taxonomy" id="22663"/>
    <lineage>
        <taxon>Eukaryota</taxon>
        <taxon>Viridiplantae</taxon>
        <taxon>Streptophyta</taxon>
        <taxon>Embryophyta</taxon>
        <taxon>Tracheophyta</taxon>
        <taxon>Spermatophyta</taxon>
        <taxon>Magnoliopsida</taxon>
        <taxon>eudicotyledons</taxon>
        <taxon>Gunneridae</taxon>
        <taxon>Pentapetalae</taxon>
        <taxon>rosids</taxon>
        <taxon>malvids</taxon>
        <taxon>Myrtales</taxon>
        <taxon>Lythraceae</taxon>
        <taxon>Punica</taxon>
    </lineage>
</organism>
<keyword evidence="6" id="KW-0223">Dioxygenase</keyword>
<comment type="caution">
    <text evidence="10">Lacks conserved residue(s) required for the propagation of feature annotation.</text>
</comment>
<evidence type="ECO:0000259" key="12">
    <source>
        <dbReference type="PROSITE" id="PS50095"/>
    </source>
</evidence>
<evidence type="ECO:0000256" key="6">
    <source>
        <dbReference type="ARBA" id="ARBA00022964"/>
    </source>
</evidence>
<keyword evidence="5" id="KW-0276">Fatty acid metabolism</keyword>
<dbReference type="AlphaFoldDB" id="A0A2I0JXM7"/>
<dbReference type="InterPro" id="IPR036392">
    <property type="entry name" value="PLAT/LH2_dom_sf"/>
</dbReference>
<dbReference type="InterPro" id="IPR036226">
    <property type="entry name" value="LipOase_C_sf"/>
</dbReference>
<feature type="domain" description="PLAT" evidence="12">
    <location>
        <begin position="47"/>
        <end position="166"/>
    </location>
</feature>
<comment type="caution">
    <text evidence="14">The sequence shown here is derived from an EMBL/GenBank/DDBJ whole genome shotgun (WGS) entry which is preliminary data.</text>
</comment>
<dbReference type="InterPro" id="IPR000907">
    <property type="entry name" value="LipOase"/>
</dbReference>
<evidence type="ECO:0000256" key="8">
    <source>
        <dbReference type="ARBA" id="ARBA00023098"/>
    </source>
</evidence>
<feature type="region of interest" description="Disordered" evidence="11">
    <location>
        <begin position="1"/>
        <end position="23"/>
    </location>
</feature>
<name>A0A2I0JXM7_PUNGR</name>
<evidence type="ECO:0000256" key="9">
    <source>
        <dbReference type="ARBA" id="ARBA00023160"/>
    </source>
</evidence>
<keyword evidence="7" id="KW-0560">Oxidoreductase</keyword>
<evidence type="ECO:0000256" key="11">
    <source>
        <dbReference type="SAM" id="MobiDB-lite"/>
    </source>
</evidence>
<evidence type="ECO:0000256" key="1">
    <source>
        <dbReference type="ARBA" id="ARBA00009419"/>
    </source>
</evidence>
<dbReference type="GO" id="GO:0006633">
    <property type="term" value="P:fatty acid biosynthetic process"/>
    <property type="evidence" value="ECO:0007669"/>
    <property type="project" value="UniProtKB-KW"/>
</dbReference>
<dbReference type="Pfam" id="PF01477">
    <property type="entry name" value="PLAT"/>
    <property type="match status" value="1"/>
</dbReference>
<dbReference type="InterPro" id="IPR013819">
    <property type="entry name" value="LipOase_C"/>
</dbReference>
<evidence type="ECO:0000256" key="5">
    <source>
        <dbReference type="ARBA" id="ARBA00022832"/>
    </source>
</evidence>
<accession>A0A2I0JXM7</accession>
<keyword evidence="9" id="KW-0275">Fatty acid biosynthesis</keyword>
<evidence type="ECO:0000313" key="14">
    <source>
        <dbReference type="EMBL" id="PKI61088.1"/>
    </source>
</evidence>
<dbReference type="Gene3D" id="4.10.375.10">
    <property type="entry name" value="Lipoxygenase-1, Domain 2"/>
    <property type="match status" value="1"/>
</dbReference>
<evidence type="ECO:0000313" key="15">
    <source>
        <dbReference type="Proteomes" id="UP000233551"/>
    </source>
</evidence>
<gene>
    <name evidence="14" type="ORF">CRG98_018533</name>
</gene>
<dbReference type="FunFam" id="4.10.375.10:FF:000001">
    <property type="entry name" value="Lipoxygenase"/>
    <property type="match status" value="1"/>
</dbReference>
<reference evidence="14 15" key="1">
    <citation type="submission" date="2017-11" db="EMBL/GenBank/DDBJ databases">
        <title>De-novo sequencing of pomegranate (Punica granatum L.) genome.</title>
        <authorList>
            <person name="Akparov Z."/>
            <person name="Amiraslanov A."/>
            <person name="Hajiyeva S."/>
            <person name="Abbasov M."/>
            <person name="Kaur K."/>
            <person name="Hamwieh A."/>
            <person name="Solovyev V."/>
            <person name="Salamov A."/>
            <person name="Braich B."/>
            <person name="Kosarev P."/>
            <person name="Mahmoud A."/>
            <person name="Hajiyev E."/>
            <person name="Babayeva S."/>
            <person name="Izzatullayeva V."/>
            <person name="Mammadov A."/>
            <person name="Mammadov A."/>
            <person name="Sharifova S."/>
            <person name="Ojaghi J."/>
            <person name="Eynullazada K."/>
            <person name="Bayramov B."/>
            <person name="Abdulazimova A."/>
            <person name="Shahmuradov I."/>
        </authorList>
    </citation>
    <scope>NUCLEOTIDE SEQUENCE [LARGE SCALE GENOMIC DNA]</scope>
    <source>
        <strain evidence="15">cv. AG2017</strain>
        <tissue evidence="14">Leaf</tissue>
    </source>
</reference>
<keyword evidence="15" id="KW-1185">Reference proteome</keyword>
<evidence type="ECO:0000259" key="13">
    <source>
        <dbReference type="PROSITE" id="PS51393"/>
    </source>
</evidence>
<dbReference type="GO" id="GO:0016702">
    <property type="term" value="F:oxidoreductase activity, acting on single donors with incorporation of molecular oxygen, incorporation of two atoms of oxygen"/>
    <property type="evidence" value="ECO:0007669"/>
    <property type="project" value="InterPro"/>
</dbReference>
<dbReference type="SMART" id="SM00308">
    <property type="entry name" value="LH2"/>
    <property type="match status" value="1"/>
</dbReference>
<sequence length="291" mass="32481">MMLKPQVHSSPVKADDRKAARPGFAPGNIRAIVTAAENATTTSTVKAVVTVTPPTGGALYELGINRGLDLIALLFSTEATGLEKPTIKGYAHKTEQKENEVKYECEFKVRDDFGEVGAVLVENEHHKEMFLRDIVVNGLPDGPVTISCSSWVCSKFDDPKKRLYLPSDTPDGLRRLREEELKVLRGNGQGERKTYERIYDYDVYNDVGDPDSSSDKKRPVLGGKKFPYPRRCRTGRPLCKTDPESESKSLNIYVPRDEAFSEVKNLTFSAKTVYSVLHALVPSLERQFLLV</sequence>
<evidence type="ECO:0000256" key="3">
    <source>
        <dbReference type="ARBA" id="ARBA00022723"/>
    </source>
</evidence>
<evidence type="ECO:0008006" key="16">
    <source>
        <dbReference type="Google" id="ProtNLM"/>
    </source>
</evidence>
<evidence type="ECO:0000256" key="7">
    <source>
        <dbReference type="ARBA" id="ARBA00023002"/>
    </source>
</evidence>
<keyword evidence="3" id="KW-0479">Metal-binding</keyword>
<keyword evidence="2" id="KW-0444">Lipid biosynthesis</keyword>
<proteinExistence type="inferred from homology"/>
<dbReference type="STRING" id="22663.A0A2I0JXM7"/>